<keyword evidence="5" id="KW-1185">Reference proteome</keyword>
<sequence length="263" mass="28934">MYSSVSSIRHASRSSSLISLLALDHGGLASSRSFSAFPGNYGPQESCQDGIKSFANNVRKNISCHVGGLNGSSGLCSSIMRFKGNVTAPYAMSFLSSIHSGSRKDILSRGGNPMNFVRDIIEEDERGIFRNPQLPRHGVERSADFVHVKLMRNNCFVTVTDSNGNKKLGASVGVKALKGIRVTRYNGEAVAELVGRKYRSLGLKSSVVVRVKGFTHFKKKKQAILSWREGYSNSRTDQNPIVSIEDTTRKPHNGCRLPKRRRT</sequence>
<evidence type="ECO:0000313" key="4">
    <source>
        <dbReference type="EMBL" id="GMN37484.1"/>
    </source>
</evidence>
<dbReference type="InterPro" id="IPR036967">
    <property type="entry name" value="Ribosomal_uS11_sf"/>
</dbReference>
<dbReference type="Gramene" id="FCD_00024194-RA">
    <property type="protein sequence ID" value="FCD_00024194-RA:cds"/>
    <property type="gene ID" value="FCD_00024194"/>
</dbReference>
<evidence type="ECO:0000256" key="1">
    <source>
        <dbReference type="ARBA" id="ARBA00006194"/>
    </source>
</evidence>
<keyword evidence="3" id="KW-0687">Ribonucleoprotein</keyword>
<accession>A0AA87ZI64</accession>
<dbReference type="GO" id="GO:0003735">
    <property type="term" value="F:structural constituent of ribosome"/>
    <property type="evidence" value="ECO:0007669"/>
    <property type="project" value="InterPro"/>
</dbReference>
<evidence type="ECO:0000256" key="3">
    <source>
        <dbReference type="ARBA" id="ARBA00023274"/>
    </source>
</evidence>
<keyword evidence="2" id="KW-0689">Ribosomal protein</keyword>
<dbReference type="EMBL" id="BTGU01000007">
    <property type="protein sequence ID" value="GMN37484.1"/>
    <property type="molecule type" value="Genomic_DNA"/>
</dbReference>
<evidence type="ECO:0000256" key="2">
    <source>
        <dbReference type="ARBA" id="ARBA00022980"/>
    </source>
</evidence>
<dbReference type="Proteomes" id="UP001187192">
    <property type="component" value="Unassembled WGS sequence"/>
</dbReference>
<dbReference type="GO" id="GO:0005840">
    <property type="term" value="C:ribosome"/>
    <property type="evidence" value="ECO:0007669"/>
    <property type="project" value="UniProtKB-KW"/>
</dbReference>
<dbReference type="SUPFAM" id="SSF53137">
    <property type="entry name" value="Translational machinery components"/>
    <property type="match status" value="1"/>
</dbReference>
<evidence type="ECO:0008006" key="6">
    <source>
        <dbReference type="Google" id="ProtNLM"/>
    </source>
</evidence>
<name>A0AA87ZI64_FICCA</name>
<protein>
    <recommendedName>
        <fullName evidence="6">Ribosomal protein S11</fullName>
    </recommendedName>
</protein>
<organism evidence="4 5">
    <name type="scientific">Ficus carica</name>
    <name type="common">Common fig</name>
    <dbReference type="NCBI Taxonomy" id="3494"/>
    <lineage>
        <taxon>Eukaryota</taxon>
        <taxon>Viridiplantae</taxon>
        <taxon>Streptophyta</taxon>
        <taxon>Embryophyta</taxon>
        <taxon>Tracheophyta</taxon>
        <taxon>Spermatophyta</taxon>
        <taxon>Magnoliopsida</taxon>
        <taxon>eudicotyledons</taxon>
        <taxon>Gunneridae</taxon>
        <taxon>Pentapetalae</taxon>
        <taxon>rosids</taxon>
        <taxon>fabids</taxon>
        <taxon>Rosales</taxon>
        <taxon>Moraceae</taxon>
        <taxon>Ficeae</taxon>
        <taxon>Ficus</taxon>
    </lineage>
</organism>
<evidence type="ECO:0000313" key="5">
    <source>
        <dbReference type="Proteomes" id="UP001187192"/>
    </source>
</evidence>
<dbReference type="GO" id="GO:0006412">
    <property type="term" value="P:translation"/>
    <property type="evidence" value="ECO:0007669"/>
    <property type="project" value="InterPro"/>
</dbReference>
<dbReference type="PANTHER" id="PTHR11759">
    <property type="entry name" value="40S RIBOSOMAL PROTEIN S14/30S RIBOSOMAL PROTEIN S11"/>
    <property type="match status" value="1"/>
</dbReference>
<dbReference type="HAMAP" id="MF_01310">
    <property type="entry name" value="Ribosomal_uS11"/>
    <property type="match status" value="1"/>
</dbReference>
<dbReference type="Pfam" id="PF00411">
    <property type="entry name" value="Ribosomal_S11"/>
    <property type="match status" value="1"/>
</dbReference>
<dbReference type="AlphaFoldDB" id="A0AA87ZI64"/>
<gene>
    <name evidence="4" type="ORF">TIFTF001_006849</name>
</gene>
<dbReference type="InterPro" id="IPR001971">
    <property type="entry name" value="Ribosomal_uS11"/>
</dbReference>
<comment type="similarity">
    <text evidence="1">Belongs to the universal ribosomal protein uS11 family.</text>
</comment>
<dbReference type="Gene3D" id="3.30.420.80">
    <property type="entry name" value="Ribosomal protein S11"/>
    <property type="match status" value="1"/>
</dbReference>
<comment type="caution">
    <text evidence="4">The sequence shown here is derived from an EMBL/GenBank/DDBJ whole genome shotgun (WGS) entry which is preliminary data.</text>
</comment>
<dbReference type="GO" id="GO:1990904">
    <property type="term" value="C:ribonucleoprotein complex"/>
    <property type="evidence" value="ECO:0007669"/>
    <property type="project" value="UniProtKB-KW"/>
</dbReference>
<proteinExistence type="inferred from homology"/>
<reference evidence="4" key="1">
    <citation type="submission" date="2023-07" db="EMBL/GenBank/DDBJ databases">
        <title>draft genome sequence of fig (Ficus carica).</title>
        <authorList>
            <person name="Takahashi T."/>
            <person name="Nishimura K."/>
        </authorList>
    </citation>
    <scope>NUCLEOTIDE SEQUENCE</scope>
</reference>